<dbReference type="SUPFAM" id="SSF53474">
    <property type="entry name" value="alpha/beta-Hydrolases"/>
    <property type="match status" value="1"/>
</dbReference>
<comment type="caution">
    <text evidence="4">The sequence shown here is derived from an EMBL/GenBank/DDBJ whole genome shotgun (WGS) entry which is preliminary data.</text>
</comment>
<dbReference type="Pfam" id="PF00561">
    <property type="entry name" value="Abhydrolase_1"/>
    <property type="match status" value="1"/>
</dbReference>
<dbReference type="PRINTS" id="PR00793">
    <property type="entry name" value="PROAMNOPTASE"/>
</dbReference>
<dbReference type="InterPro" id="IPR029058">
    <property type="entry name" value="AB_hydrolase_fold"/>
</dbReference>
<protein>
    <submittedName>
        <fullName evidence="4">Pimeloyl-ACP methyl ester carboxylesterase</fullName>
    </submittedName>
</protein>
<name>A0A7W0CD10_9ACTN</name>
<dbReference type="RefSeq" id="WP_312894163.1">
    <property type="nucleotide sequence ID" value="NZ_BAABAM010000001.1"/>
</dbReference>
<evidence type="ECO:0000256" key="2">
    <source>
        <dbReference type="ARBA" id="ARBA00022801"/>
    </source>
</evidence>
<reference evidence="4 5" key="1">
    <citation type="submission" date="2020-07" db="EMBL/GenBank/DDBJ databases">
        <title>Genomic Encyclopedia of Type Strains, Phase IV (KMG-IV): sequencing the most valuable type-strain genomes for metagenomic binning, comparative biology and taxonomic classification.</title>
        <authorList>
            <person name="Goeker M."/>
        </authorList>
    </citation>
    <scope>NUCLEOTIDE SEQUENCE [LARGE SCALE GENOMIC DNA]</scope>
    <source>
        <strain evidence="4 5">DSM 45533</strain>
    </source>
</reference>
<evidence type="ECO:0000256" key="1">
    <source>
        <dbReference type="ARBA" id="ARBA00010088"/>
    </source>
</evidence>
<dbReference type="InterPro" id="IPR002410">
    <property type="entry name" value="Peptidase_S33"/>
</dbReference>
<keyword evidence="5" id="KW-1185">Reference proteome</keyword>
<dbReference type="EMBL" id="JACDUR010000001">
    <property type="protein sequence ID" value="MBA2888752.1"/>
    <property type="molecule type" value="Genomic_DNA"/>
</dbReference>
<keyword evidence="2" id="KW-0378">Hydrolase</keyword>
<dbReference type="Gene3D" id="3.40.50.1820">
    <property type="entry name" value="alpha/beta hydrolase"/>
    <property type="match status" value="1"/>
</dbReference>
<dbReference type="AlphaFoldDB" id="A0A7W0CD10"/>
<dbReference type="GO" id="GO:0004177">
    <property type="term" value="F:aminopeptidase activity"/>
    <property type="evidence" value="ECO:0007669"/>
    <property type="project" value="UniProtKB-EC"/>
</dbReference>
<dbReference type="Proteomes" id="UP000530928">
    <property type="component" value="Unassembled WGS sequence"/>
</dbReference>
<feature type="domain" description="AB hydrolase-1" evidence="3">
    <location>
        <begin position="50"/>
        <end position="164"/>
    </location>
</feature>
<comment type="similarity">
    <text evidence="1">Belongs to the peptidase S33 family.</text>
</comment>
<accession>A0A7W0CD10</accession>
<evidence type="ECO:0000313" key="4">
    <source>
        <dbReference type="EMBL" id="MBA2888752.1"/>
    </source>
</evidence>
<organism evidence="4 5">
    <name type="scientific">Nonomuraea soli</name>
    <dbReference type="NCBI Taxonomy" id="1032476"/>
    <lineage>
        <taxon>Bacteria</taxon>
        <taxon>Bacillati</taxon>
        <taxon>Actinomycetota</taxon>
        <taxon>Actinomycetes</taxon>
        <taxon>Streptosporangiales</taxon>
        <taxon>Streptosporangiaceae</taxon>
        <taxon>Nonomuraea</taxon>
    </lineage>
</organism>
<evidence type="ECO:0000313" key="5">
    <source>
        <dbReference type="Proteomes" id="UP000530928"/>
    </source>
</evidence>
<dbReference type="InterPro" id="IPR051601">
    <property type="entry name" value="Serine_prot/Carboxylest_S33"/>
</dbReference>
<sequence length="409" mass="45194">MRVTMPGLTAVDHEFAVPLDHADPAGPTITVFAREIVSPDKAGQDLPWAVFLQGGPGGKSPRLDGPAYFSHILKTHRVLLLDQRGTGRSTPAVAEGSPKELARRLGHFRADAIVADCEHIRRALGIEQWETWGQSYGGFVTLTYLSQAPEGLKACHITGGLAGIDASADDVYTRTYPRVREKIRAFYARYPGDRAKVTAIAEHLSSTGVTLPDGDPLTFRRWQSLGMMLGRSGGAEKLHWLLDEAWIGGRLSDAFLYDVMMETSFHAGPLYAVLHESIYSQGPATAWSAERLLPDDFRAPDMFTGEMIYPWMFADMRALRPFREAAELLAERDDWPPLYDAARLASNEVPVAAVVYHDDMYVDAGLSLDTASRLGACKVWVTNEYEHNGFRADGRRITARLMEMNAGLV</sequence>
<dbReference type="PANTHER" id="PTHR43248:SF2">
    <property type="entry name" value="PROLYL AMINOPEPTIDASE"/>
    <property type="match status" value="1"/>
</dbReference>
<dbReference type="GO" id="GO:0006508">
    <property type="term" value="P:proteolysis"/>
    <property type="evidence" value="ECO:0007669"/>
    <property type="project" value="InterPro"/>
</dbReference>
<dbReference type="InterPro" id="IPR000073">
    <property type="entry name" value="AB_hydrolase_1"/>
</dbReference>
<evidence type="ECO:0000259" key="3">
    <source>
        <dbReference type="Pfam" id="PF00561"/>
    </source>
</evidence>
<dbReference type="PANTHER" id="PTHR43248">
    <property type="entry name" value="2-SUCCINYL-6-HYDROXY-2,4-CYCLOHEXADIENE-1-CARBOXYLATE SYNTHASE"/>
    <property type="match status" value="1"/>
</dbReference>
<proteinExistence type="inferred from homology"/>
<gene>
    <name evidence="4" type="ORF">HNR30_000087</name>
</gene>